<proteinExistence type="predicted"/>
<evidence type="ECO:0000313" key="2">
    <source>
        <dbReference type="Proteomes" id="UP000789702"/>
    </source>
</evidence>
<dbReference type="Proteomes" id="UP000789702">
    <property type="component" value="Unassembled WGS sequence"/>
</dbReference>
<dbReference type="EMBL" id="CAJVPU010037470">
    <property type="protein sequence ID" value="CAG8732580.1"/>
    <property type="molecule type" value="Genomic_DNA"/>
</dbReference>
<gene>
    <name evidence="1" type="ORF">DHETER_LOCUS13535</name>
</gene>
<name>A0ACA9Q282_9GLOM</name>
<keyword evidence="2" id="KW-1185">Reference proteome</keyword>
<feature type="non-terminal residue" evidence="1">
    <location>
        <position position="1"/>
    </location>
</feature>
<organism evidence="1 2">
    <name type="scientific">Dentiscutata heterogama</name>
    <dbReference type="NCBI Taxonomy" id="1316150"/>
    <lineage>
        <taxon>Eukaryota</taxon>
        <taxon>Fungi</taxon>
        <taxon>Fungi incertae sedis</taxon>
        <taxon>Mucoromycota</taxon>
        <taxon>Glomeromycotina</taxon>
        <taxon>Glomeromycetes</taxon>
        <taxon>Diversisporales</taxon>
        <taxon>Gigasporaceae</taxon>
        <taxon>Dentiscutata</taxon>
    </lineage>
</organism>
<comment type="caution">
    <text evidence="1">The sequence shown here is derived from an EMBL/GenBank/DDBJ whole genome shotgun (WGS) entry which is preliminary data.</text>
</comment>
<reference evidence="1" key="1">
    <citation type="submission" date="2021-06" db="EMBL/GenBank/DDBJ databases">
        <authorList>
            <person name="Kallberg Y."/>
            <person name="Tangrot J."/>
            <person name="Rosling A."/>
        </authorList>
    </citation>
    <scope>NUCLEOTIDE SEQUENCE</scope>
    <source>
        <strain evidence="1">IL203A</strain>
    </source>
</reference>
<sequence>DRRQEISRIPLDVPLQTDFLTMLLTINTPRDITTNIADDRHTSPMTDEDVCGNLIEAIVAGVDTTTSTFCFIVYHLAHYPEIKERVVREINSVFDIDLNRPINYEDLSKLNYCEAVIKEVSRLMSIVPVIWRMAIRNDEISHHKFKGSTQFMINTPAIHMHEADWKDPELFNPSRFMNDSNNSIHKNSLLIFGKGLRMCPGKQFAMVELKTLMVLLYRKYDVELVDINAPIKYHYSTVKHCDDLYVRIKPRI</sequence>
<accession>A0ACA9Q282</accession>
<protein>
    <submittedName>
        <fullName evidence="1">192_t:CDS:1</fullName>
    </submittedName>
</protein>
<evidence type="ECO:0000313" key="1">
    <source>
        <dbReference type="EMBL" id="CAG8732580.1"/>
    </source>
</evidence>